<evidence type="ECO:0000313" key="2">
    <source>
        <dbReference type="Proteomes" id="UP000502433"/>
    </source>
</evidence>
<name>A0A6H2C177_DOLFA</name>
<dbReference type="EMBL" id="CP051206">
    <property type="protein sequence ID" value="QJB45585.1"/>
    <property type="molecule type" value="Genomic_DNA"/>
</dbReference>
<proteinExistence type="predicted"/>
<reference evidence="1 2" key="1">
    <citation type="submission" date="2020-04" db="EMBL/GenBank/DDBJ databases">
        <title>Genome-Wide Identification of 5-Methylcytosine Sites in Bacterial Genomes By High-Throughput Sequencing of MspJI Restriction Fragments.</title>
        <authorList>
            <person name="Wu V."/>
        </authorList>
    </citation>
    <scope>NUCLEOTIDE SEQUENCE [LARGE SCALE GENOMIC DNA]</scope>
    <source>
        <strain evidence="1 2">CCAP 1403/13f</strain>
    </source>
</reference>
<sequence length="100" mass="11427">MNFPLQIQRKIEKLASSQGISTEQFILQAVAEKINALTQQMAEGNTEINLQTTNIVPSNQANVYRKEGILVINAELSENFDFNKFIDELREERIQDQMAL</sequence>
<dbReference type="RefSeq" id="WP_168696465.1">
    <property type="nucleotide sequence ID" value="NZ_CP051206.1"/>
</dbReference>
<gene>
    <name evidence="1" type="ORF">HGD76_16815</name>
</gene>
<organism evidence="1 2">
    <name type="scientific">Dolichospermum flos-aquae CCAP 1403/13F</name>
    <dbReference type="NCBI Taxonomy" id="315271"/>
    <lineage>
        <taxon>Bacteria</taxon>
        <taxon>Bacillati</taxon>
        <taxon>Cyanobacteriota</taxon>
        <taxon>Cyanophyceae</taxon>
        <taxon>Nostocales</taxon>
        <taxon>Aphanizomenonaceae</taxon>
        <taxon>Dolichospermum</taxon>
    </lineage>
</organism>
<dbReference type="Proteomes" id="UP000502433">
    <property type="component" value="Chromosome"/>
</dbReference>
<dbReference type="AlphaFoldDB" id="A0A6H2C177"/>
<evidence type="ECO:0000313" key="1">
    <source>
        <dbReference type="EMBL" id="QJB45585.1"/>
    </source>
</evidence>
<protein>
    <submittedName>
        <fullName evidence="1">Uncharacterized protein</fullName>
    </submittedName>
</protein>
<dbReference type="KEGG" id="dfs:HGD76_16815"/>
<accession>A0A6H2C177</accession>
<reference evidence="1 2" key="2">
    <citation type="submission" date="2020-04" db="EMBL/GenBank/DDBJ databases">
        <authorList>
            <person name="Fomenkov A."/>
            <person name="Anton B.P."/>
            <person name="Roberts R.J."/>
        </authorList>
    </citation>
    <scope>NUCLEOTIDE SEQUENCE [LARGE SCALE GENOMIC DNA]</scope>
    <source>
        <strain evidence="1 2">CCAP 1403/13f</strain>
    </source>
</reference>